<name>A0A915JLA1_ROMCU</name>
<dbReference type="Proteomes" id="UP000887565">
    <property type="component" value="Unplaced"/>
</dbReference>
<dbReference type="WBParaSite" id="nRc.2.0.1.t26806-RA">
    <property type="protein sequence ID" value="nRc.2.0.1.t26806-RA"/>
    <property type="gene ID" value="nRc.2.0.1.g26806"/>
</dbReference>
<sequence length="73" mass="8592">MFDRVINHSLIYQRCLLQILDQHVVVNTEPTFNGIISVRQRQDNYENFDQRCADDVSIQPKLVKSVGFVIERQ</sequence>
<reference evidence="2" key="1">
    <citation type="submission" date="2022-11" db="UniProtKB">
        <authorList>
            <consortium name="WormBaseParasite"/>
        </authorList>
    </citation>
    <scope>IDENTIFICATION</scope>
</reference>
<protein>
    <submittedName>
        <fullName evidence="2">Uncharacterized protein</fullName>
    </submittedName>
</protein>
<organism evidence="1 2">
    <name type="scientific">Romanomermis culicivorax</name>
    <name type="common">Nematode worm</name>
    <dbReference type="NCBI Taxonomy" id="13658"/>
    <lineage>
        <taxon>Eukaryota</taxon>
        <taxon>Metazoa</taxon>
        <taxon>Ecdysozoa</taxon>
        <taxon>Nematoda</taxon>
        <taxon>Enoplea</taxon>
        <taxon>Dorylaimia</taxon>
        <taxon>Mermithida</taxon>
        <taxon>Mermithoidea</taxon>
        <taxon>Mermithidae</taxon>
        <taxon>Romanomermis</taxon>
    </lineage>
</organism>
<keyword evidence="1" id="KW-1185">Reference proteome</keyword>
<proteinExistence type="predicted"/>
<accession>A0A915JLA1</accession>
<dbReference type="AlphaFoldDB" id="A0A915JLA1"/>
<evidence type="ECO:0000313" key="1">
    <source>
        <dbReference type="Proteomes" id="UP000887565"/>
    </source>
</evidence>
<evidence type="ECO:0000313" key="2">
    <source>
        <dbReference type="WBParaSite" id="nRc.2.0.1.t26806-RA"/>
    </source>
</evidence>